<comment type="caution">
    <text evidence="1">The sequence shown here is derived from an EMBL/GenBank/DDBJ whole genome shotgun (WGS) entry which is preliminary data.</text>
</comment>
<evidence type="ECO:0008006" key="3">
    <source>
        <dbReference type="Google" id="ProtNLM"/>
    </source>
</evidence>
<dbReference type="RefSeq" id="WP_182489453.1">
    <property type="nucleotide sequence ID" value="NZ_JACJIG010000004.1"/>
</dbReference>
<dbReference type="EMBL" id="JACJIG010000004">
    <property type="protein sequence ID" value="MBA8919302.1"/>
    <property type="molecule type" value="Genomic_DNA"/>
</dbReference>
<reference evidence="1 2" key="1">
    <citation type="submission" date="2020-08" db="EMBL/GenBank/DDBJ databases">
        <title>Functional genomics of gut bacteria from endangered species of beetles.</title>
        <authorList>
            <person name="Carlos-Shanley C."/>
        </authorList>
    </citation>
    <scope>NUCLEOTIDE SEQUENCE [LARGE SCALE GENOMIC DNA]</scope>
    <source>
        <strain evidence="1 2">S00152</strain>
    </source>
</reference>
<accession>A0ABR6B596</accession>
<keyword evidence="2" id="KW-1185">Reference proteome</keyword>
<name>A0ABR6B596_9BACI</name>
<dbReference type="Proteomes" id="UP000517315">
    <property type="component" value="Unassembled WGS sequence"/>
</dbReference>
<sequence length="120" mass="13399">MKFNFIVPNEEMTFGKLRFMGLNRERYTYVDGKRTDTIESRVYNIASSVQKGQVEVTLPGHIEPKDFTDFVEVDLVEPKITAMAMSSGNFASVTWKVEAADIVLKGSSSKAAVTANNEKK</sequence>
<dbReference type="Pfam" id="PF06125">
    <property type="entry name" value="DUF961"/>
    <property type="match status" value="1"/>
</dbReference>
<gene>
    <name evidence="1" type="ORF">HNP39_003058</name>
</gene>
<dbReference type="InterPro" id="IPR010365">
    <property type="entry name" value="DUF961"/>
</dbReference>
<organism evidence="1 2">
    <name type="scientific">Bacillus aerius</name>
    <dbReference type="NCBI Taxonomy" id="293388"/>
    <lineage>
        <taxon>Bacteria</taxon>
        <taxon>Bacillati</taxon>
        <taxon>Bacillota</taxon>
        <taxon>Bacilli</taxon>
        <taxon>Bacillales</taxon>
        <taxon>Bacillaceae</taxon>
        <taxon>Bacillus</taxon>
    </lineage>
</organism>
<proteinExistence type="predicted"/>
<evidence type="ECO:0000313" key="2">
    <source>
        <dbReference type="Proteomes" id="UP000517315"/>
    </source>
</evidence>
<evidence type="ECO:0000313" key="1">
    <source>
        <dbReference type="EMBL" id="MBA8919302.1"/>
    </source>
</evidence>
<dbReference type="Gene3D" id="2.40.50.390">
    <property type="entry name" value="Conjugative transposon protein, DUF961"/>
    <property type="match status" value="1"/>
</dbReference>
<protein>
    <recommendedName>
        <fullName evidence="3">DUF961 domain-containing protein</fullName>
    </recommendedName>
</protein>
<dbReference type="InterPro" id="IPR038620">
    <property type="entry name" value="YdcP-like_sf"/>
</dbReference>